<dbReference type="Proteomes" id="UP001302367">
    <property type="component" value="Chromosome 5"/>
</dbReference>
<sequence length="467" mass="50817">MELTAPRRILVAGCSYGGMAFVVNLLDLCSGRPARGDYEKTPPIPEALKGVPVDVHIVDERDGYYHLIGSPLAFASETAAKKFWHKYSDIPSLQHPSVRFSQASVQKVDPERMTATIKDVKTGEISEHSYDYVVAATGLRRPWPTVPQSLTQEKYIQETSDHVKLVQNADQGVVVIGGGAVGIEMAAELKVVYPSLSVTLIQSRNELLSAEPLPEDFKSTSLKLLRETGVNVILGHGRVTSTIPIPSDSGRPLYNLTLADGTTLKASHVINAVSHPEPTASYLPPSSLDPSTNLINISPLLRFLPDSHPKTAHHLALGDIAKWSGIKRCGGALAMGYHASQAIFEQILHEQYGTPRKLAEWPEVPPMIALVVGKKAVVYDPTEGTRSGEEEMELFFGEDLGWKGCWDHLKLSQGWEEEKHDSPVAGTHAETDNCAIPKIKLAPAAKDAAEKEAVTGREVLKEVLVAQ</sequence>
<evidence type="ECO:0000313" key="5">
    <source>
        <dbReference type="Proteomes" id="UP001302367"/>
    </source>
</evidence>
<dbReference type="Gene3D" id="3.50.50.60">
    <property type="entry name" value="FAD/NAD(P)-binding domain"/>
    <property type="match status" value="2"/>
</dbReference>
<organism evidence="2 4">
    <name type="scientific">Cercospora beticola</name>
    <name type="common">Sugarbeet leaf spot fungus</name>
    <dbReference type="NCBI Taxonomy" id="122368"/>
    <lineage>
        <taxon>Eukaryota</taxon>
        <taxon>Fungi</taxon>
        <taxon>Dikarya</taxon>
        <taxon>Ascomycota</taxon>
        <taxon>Pezizomycotina</taxon>
        <taxon>Dothideomycetes</taxon>
        <taxon>Dothideomycetidae</taxon>
        <taxon>Mycosphaerellales</taxon>
        <taxon>Mycosphaerellaceae</taxon>
        <taxon>Cercospora</taxon>
    </lineage>
</organism>
<accession>A0A2G5HAK2</accession>
<keyword evidence="5" id="KW-1185">Reference proteome</keyword>
<evidence type="ECO:0000313" key="4">
    <source>
        <dbReference type="Proteomes" id="UP000230605"/>
    </source>
</evidence>
<reference evidence="3 5" key="2">
    <citation type="submission" date="2023-09" db="EMBL/GenBank/DDBJ databases">
        <title>Complete-Gapless Cercospora beticola genome.</title>
        <authorList>
            <person name="Wyatt N.A."/>
            <person name="Spanner R.E."/>
            <person name="Bolton M.D."/>
        </authorList>
    </citation>
    <scope>NUCLEOTIDE SEQUENCE [LARGE SCALE GENOMIC DNA]</scope>
    <source>
        <strain evidence="3">Cb09-40</strain>
    </source>
</reference>
<dbReference type="GO" id="GO:0050660">
    <property type="term" value="F:flavin adenine dinucleotide binding"/>
    <property type="evidence" value="ECO:0007669"/>
    <property type="project" value="TreeGrafter"/>
</dbReference>
<dbReference type="PRINTS" id="PR00368">
    <property type="entry name" value="FADPNR"/>
</dbReference>
<evidence type="ECO:0000313" key="3">
    <source>
        <dbReference type="EMBL" id="WPB03275.1"/>
    </source>
</evidence>
<dbReference type="GO" id="GO:0005737">
    <property type="term" value="C:cytoplasm"/>
    <property type="evidence" value="ECO:0007669"/>
    <property type="project" value="TreeGrafter"/>
</dbReference>
<proteinExistence type="predicted"/>
<dbReference type="EMBL" id="LKMD01000108">
    <property type="protein sequence ID" value="PIA89575.1"/>
    <property type="molecule type" value="Genomic_DNA"/>
</dbReference>
<dbReference type="InterPro" id="IPR036188">
    <property type="entry name" value="FAD/NAD-bd_sf"/>
</dbReference>
<dbReference type="OrthoDB" id="202203at2759"/>
<dbReference type="PANTHER" id="PTHR43735:SF24">
    <property type="entry name" value="NUCLEOTIDE-DISULPHIDE OXIDOREDUCTASE AMID-LIKE, PUTATIVE (AFU_ORTHOLOGUE AFUA_1G17180)-RELATED"/>
    <property type="match status" value="1"/>
</dbReference>
<protein>
    <recommendedName>
        <fullName evidence="1">FAD/NAD(P)-binding domain-containing protein</fullName>
    </recommendedName>
</protein>
<dbReference type="Pfam" id="PF07992">
    <property type="entry name" value="Pyr_redox_2"/>
    <property type="match status" value="1"/>
</dbReference>
<name>A0A2G5HAK2_CERBT</name>
<reference evidence="2 4" key="1">
    <citation type="submission" date="2015-10" db="EMBL/GenBank/DDBJ databases">
        <title>The cercosporin biosynthetic gene cluster was horizontally transferred to several fungal lineages and shown to be expanded in Cercospora beticola based on microsynteny with recipient genomes.</title>
        <authorList>
            <person name="De Jonge R."/>
            <person name="Ebert M.K."/>
            <person name="Suttle J.C."/>
            <person name="Jurick Ii W.M."/>
            <person name="Secor G.A."/>
            <person name="Thomma B.P."/>
            <person name="Van De Peer Y."/>
            <person name="Bolton M.D."/>
        </authorList>
    </citation>
    <scope>NUCLEOTIDE SEQUENCE [LARGE SCALE GENOMIC DNA]</scope>
    <source>
        <strain evidence="2 4">09-40</strain>
    </source>
</reference>
<dbReference type="PANTHER" id="PTHR43735">
    <property type="entry name" value="APOPTOSIS-INDUCING FACTOR 1"/>
    <property type="match status" value="1"/>
</dbReference>
<evidence type="ECO:0000259" key="1">
    <source>
        <dbReference type="Pfam" id="PF07992"/>
    </source>
</evidence>
<dbReference type="InterPro" id="IPR023753">
    <property type="entry name" value="FAD/NAD-binding_dom"/>
</dbReference>
<dbReference type="Proteomes" id="UP000230605">
    <property type="component" value="Chromosome 5"/>
</dbReference>
<gene>
    <name evidence="2" type="ORF">CB0940_07336</name>
    <name evidence="3" type="ORF">RHO25_007912</name>
</gene>
<dbReference type="AlphaFoldDB" id="A0A2G5HAK2"/>
<dbReference type="EMBL" id="CP134188">
    <property type="protein sequence ID" value="WPB03275.1"/>
    <property type="molecule type" value="Genomic_DNA"/>
</dbReference>
<evidence type="ECO:0000313" key="2">
    <source>
        <dbReference type="EMBL" id="PIA89575.1"/>
    </source>
</evidence>
<dbReference type="GO" id="GO:0004174">
    <property type="term" value="F:electron-transferring-flavoprotein dehydrogenase activity"/>
    <property type="evidence" value="ECO:0007669"/>
    <property type="project" value="TreeGrafter"/>
</dbReference>
<feature type="domain" description="FAD/NAD(P)-binding" evidence="1">
    <location>
        <begin position="85"/>
        <end position="273"/>
    </location>
</feature>
<dbReference type="SUPFAM" id="SSF51905">
    <property type="entry name" value="FAD/NAD(P)-binding domain"/>
    <property type="match status" value="1"/>
</dbReference>